<evidence type="ECO:0000313" key="2">
    <source>
        <dbReference type="Proteomes" id="UP000030300"/>
    </source>
</evidence>
<dbReference type="OrthoDB" id="3693307at2"/>
<dbReference type="GeneID" id="96607508"/>
<proteinExistence type="predicted"/>
<dbReference type="Proteomes" id="UP000030300">
    <property type="component" value="Chromosome"/>
</dbReference>
<sequence length="102" mass="11875">MTWTETNRRWQALRVVEEQLRTSVHPVLPWDDELALIFGDRAGLVAALRYRWRLTMSTQLDTHLPEHVLEQNRRDLTARFRALREALDNAADDELGTTHAVA</sequence>
<dbReference type="STRING" id="2045.KR76_00615"/>
<dbReference type="KEGG" id="psim:KR76_00615"/>
<protein>
    <submittedName>
        <fullName evidence="1">Uncharacterized protein</fullName>
    </submittedName>
</protein>
<dbReference type="eggNOG" id="ENOG502ZJU7">
    <property type="taxonomic scope" value="Bacteria"/>
</dbReference>
<dbReference type="HOGENOM" id="CLU_2274434_0_0_11"/>
<dbReference type="AlphaFoldDB" id="A0A0A1DEL2"/>
<dbReference type="RefSeq" id="WP_038675886.1">
    <property type="nucleotide sequence ID" value="NZ_BJMC01000016.1"/>
</dbReference>
<organism evidence="1 2">
    <name type="scientific">Nocardioides simplex</name>
    <name type="common">Arthrobacter simplex</name>
    <dbReference type="NCBI Taxonomy" id="2045"/>
    <lineage>
        <taxon>Bacteria</taxon>
        <taxon>Bacillati</taxon>
        <taxon>Actinomycetota</taxon>
        <taxon>Actinomycetes</taxon>
        <taxon>Propionibacteriales</taxon>
        <taxon>Nocardioidaceae</taxon>
        <taxon>Pimelobacter</taxon>
    </lineage>
</organism>
<reference evidence="1 2" key="1">
    <citation type="journal article" date="2015" name="Genome Announc.">
        <title>Complete Genome Sequence of Steroid-Transforming Nocardioides simplex VKM Ac-2033D.</title>
        <authorList>
            <person name="Shtratnikova V.Y."/>
            <person name="Schelkunov M.I."/>
            <person name="Pekov Y.A."/>
            <person name="Fokina V.V."/>
            <person name="Logacheva M.D."/>
            <person name="Sokolov S.L."/>
            <person name="Bragin E.Y."/>
            <person name="Ashapkin V.V."/>
            <person name="Donova M.V."/>
        </authorList>
    </citation>
    <scope>NUCLEOTIDE SEQUENCE [LARGE SCALE GENOMIC DNA]</scope>
    <source>
        <strain evidence="1 2">VKM Ac-2033D</strain>
    </source>
</reference>
<dbReference type="EMBL" id="CP009896">
    <property type="protein sequence ID" value="AIY15651.1"/>
    <property type="molecule type" value="Genomic_DNA"/>
</dbReference>
<keyword evidence="2" id="KW-1185">Reference proteome</keyword>
<evidence type="ECO:0000313" key="1">
    <source>
        <dbReference type="EMBL" id="AIY15651.1"/>
    </source>
</evidence>
<accession>A0A0A1DEL2</accession>
<gene>
    <name evidence="1" type="ORF">KR76_00615</name>
</gene>
<name>A0A0A1DEL2_NOCSI</name>